<dbReference type="OMA" id="YLGPDLC"/>
<dbReference type="GO" id="GO:0008168">
    <property type="term" value="F:methyltransferase activity"/>
    <property type="evidence" value="ECO:0007669"/>
    <property type="project" value="InterPro"/>
</dbReference>
<dbReference type="SUPFAM" id="SSF53335">
    <property type="entry name" value="S-adenosyl-L-methionine-dependent methyltransferases"/>
    <property type="match status" value="1"/>
</dbReference>
<dbReference type="AlphaFoldDB" id="A0A8J5X7X9"/>
<evidence type="ECO:0000313" key="3">
    <source>
        <dbReference type="EMBL" id="KAG8461388.1"/>
    </source>
</evidence>
<evidence type="ECO:0000256" key="2">
    <source>
        <dbReference type="ARBA" id="ARBA00022842"/>
    </source>
</evidence>
<dbReference type="InterPro" id="IPR005299">
    <property type="entry name" value="MeTrfase_7"/>
</dbReference>
<dbReference type="GO" id="GO:0046872">
    <property type="term" value="F:metal ion binding"/>
    <property type="evidence" value="ECO:0007669"/>
    <property type="project" value="UniProtKB-KW"/>
</dbReference>
<comment type="caution">
    <text evidence="3">The sequence shown here is derived from an EMBL/GenBank/DDBJ whole genome shotgun (WGS) entry which is preliminary data.</text>
</comment>
<keyword evidence="1" id="KW-0479">Metal-binding</keyword>
<accession>A0A8J5X7X9</accession>
<dbReference type="InterPro" id="IPR029063">
    <property type="entry name" value="SAM-dependent_MTases_sf"/>
</dbReference>
<proteinExistence type="predicted"/>
<gene>
    <name evidence="3" type="ORF">KFE25_010575</name>
</gene>
<keyword evidence="4" id="KW-1185">Reference proteome</keyword>
<dbReference type="EMBL" id="JAGTXO010000026">
    <property type="protein sequence ID" value="KAG8461388.1"/>
    <property type="molecule type" value="Genomic_DNA"/>
</dbReference>
<name>A0A8J5X7X9_DIALT</name>
<protein>
    <recommendedName>
        <fullName evidence="5">SAM-dependent methyltransferase</fullName>
    </recommendedName>
</protein>
<dbReference type="OrthoDB" id="10261390at2759"/>
<dbReference type="Gene3D" id="3.40.50.150">
    <property type="entry name" value="Vaccinia Virus protein VP39"/>
    <property type="match status" value="1"/>
</dbReference>
<organism evidence="3 4">
    <name type="scientific">Diacronema lutheri</name>
    <name type="common">Unicellular marine alga</name>
    <name type="synonym">Monochrysis lutheri</name>
    <dbReference type="NCBI Taxonomy" id="2081491"/>
    <lineage>
        <taxon>Eukaryota</taxon>
        <taxon>Haptista</taxon>
        <taxon>Haptophyta</taxon>
        <taxon>Pavlovophyceae</taxon>
        <taxon>Pavlovales</taxon>
        <taxon>Pavlovaceae</taxon>
        <taxon>Diacronema</taxon>
    </lineage>
</organism>
<keyword evidence="2" id="KW-0460">Magnesium</keyword>
<reference evidence="3" key="1">
    <citation type="submission" date="2021-05" db="EMBL/GenBank/DDBJ databases">
        <title>The genome of the haptophyte Pavlova lutheri (Diacronema luteri, Pavlovales) - a model for lipid biosynthesis in eukaryotic algae.</title>
        <authorList>
            <person name="Hulatt C.J."/>
            <person name="Posewitz M.C."/>
        </authorList>
    </citation>
    <scope>NUCLEOTIDE SEQUENCE</scope>
    <source>
        <strain evidence="3">NIVA-4/92</strain>
    </source>
</reference>
<dbReference type="Proteomes" id="UP000751190">
    <property type="component" value="Unassembled WGS sequence"/>
</dbReference>
<evidence type="ECO:0008006" key="5">
    <source>
        <dbReference type="Google" id="ProtNLM"/>
    </source>
</evidence>
<dbReference type="InterPro" id="IPR042086">
    <property type="entry name" value="MeTrfase_capping"/>
</dbReference>
<dbReference type="PANTHER" id="PTHR31009">
    <property type="entry name" value="S-ADENOSYL-L-METHIONINE:CARBOXYL METHYLTRANSFERASE FAMILY PROTEIN"/>
    <property type="match status" value="1"/>
</dbReference>
<evidence type="ECO:0000313" key="4">
    <source>
        <dbReference type="Proteomes" id="UP000751190"/>
    </source>
</evidence>
<evidence type="ECO:0000256" key="1">
    <source>
        <dbReference type="ARBA" id="ARBA00022723"/>
    </source>
</evidence>
<dbReference type="Pfam" id="PF03492">
    <property type="entry name" value="Methyltransf_7"/>
    <property type="match status" value="1"/>
</dbReference>
<dbReference type="Gene3D" id="1.10.1200.270">
    <property type="entry name" value="Methyltransferase, alpha-helical capping domain"/>
    <property type="match status" value="1"/>
</dbReference>
<sequence>MARLVSRRALWRALSTGEASGKHEPFGAVGSGYYSDNTRGCYDVVRRARPLALRALADVLSARAARGAPGRRETFTLVDYGTADAGTSMPLLKELVVTLRSAEPDTPIAVVYEDQSTNDWNSVFARVHNRLLGAEPSYLADGAGAGKVFVFASGESFYAQCSPDATVDLGFSATAMHWLTAAPARMPDALFAALTADAAAAEAYRAQARADWRTIMLQRARELKPGGALVVANFTVDDGGRFLGNSQHAARSMFDMFTELWASMATEGLITRAEFEATNFPIFYRSLAECREPFDDPESPISTAGLRWVSGSTDLVRCPYHVRWLAEGGDPLAHARRFVPTTRTWSNSTFASGLDARTRSAAERAALVEMLFERYAQRVAAAPAEHAMDYVHAYLHLAKGP</sequence>